<dbReference type="SUPFAM" id="SSF53474">
    <property type="entry name" value="alpha/beta-Hydrolases"/>
    <property type="match status" value="1"/>
</dbReference>
<protein>
    <recommendedName>
        <fullName evidence="2">AB hydrolase-1 domain-containing protein</fullName>
    </recommendedName>
</protein>
<dbReference type="PANTHER" id="PTHR43194">
    <property type="entry name" value="HYDROLASE ALPHA/BETA FOLD FAMILY"/>
    <property type="match status" value="1"/>
</dbReference>
<dbReference type="InterPro" id="IPR050228">
    <property type="entry name" value="Carboxylesterase_BioH"/>
</dbReference>
<keyword evidence="4" id="KW-1185">Reference proteome</keyword>
<dbReference type="EMBL" id="JAAHCF010000488">
    <property type="protein sequence ID" value="KAK8143602.1"/>
    <property type="molecule type" value="Genomic_DNA"/>
</dbReference>
<dbReference type="Pfam" id="PF12697">
    <property type="entry name" value="Abhydrolase_6"/>
    <property type="match status" value="1"/>
</dbReference>
<dbReference type="InterPro" id="IPR029058">
    <property type="entry name" value="AB_hydrolase_fold"/>
</dbReference>
<dbReference type="PANTHER" id="PTHR43194:SF4">
    <property type="entry name" value="AB HYDROLASE-1 DOMAIN-CONTAINING PROTEIN"/>
    <property type="match status" value="1"/>
</dbReference>
<evidence type="ECO:0000313" key="3">
    <source>
        <dbReference type="EMBL" id="KAK8143602.1"/>
    </source>
</evidence>
<accession>A0AAW0RMZ5</accession>
<feature type="compositionally biased region" description="Basic and acidic residues" evidence="1">
    <location>
        <begin position="693"/>
        <end position="702"/>
    </location>
</feature>
<dbReference type="Proteomes" id="UP001397290">
    <property type="component" value="Unassembled WGS sequence"/>
</dbReference>
<evidence type="ECO:0000256" key="1">
    <source>
        <dbReference type="SAM" id="MobiDB-lite"/>
    </source>
</evidence>
<dbReference type="CDD" id="cd12809">
    <property type="entry name" value="Esterase_713_like-2"/>
    <property type="match status" value="1"/>
</dbReference>
<gene>
    <name evidence="3" type="ORF">G3M48_006984</name>
</gene>
<dbReference type="AlphaFoldDB" id="A0AAW0RMZ5"/>
<reference evidence="3 4" key="1">
    <citation type="submission" date="2020-02" db="EMBL/GenBank/DDBJ databases">
        <title>Comparative genomics of the hypocrealean fungal genus Beauvera.</title>
        <authorList>
            <person name="Showalter D.N."/>
            <person name="Bushley K.E."/>
            <person name="Rehner S.A."/>
        </authorList>
    </citation>
    <scope>NUCLEOTIDE SEQUENCE [LARGE SCALE GENOMIC DNA]</scope>
    <source>
        <strain evidence="3 4">ARSEF4384</strain>
    </source>
</reference>
<feature type="region of interest" description="Disordered" evidence="1">
    <location>
        <begin position="528"/>
        <end position="561"/>
    </location>
</feature>
<proteinExistence type="predicted"/>
<feature type="compositionally biased region" description="Polar residues" evidence="1">
    <location>
        <begin position="604"/>
        <end position="614"/>
    </location>
</feature>
<dbReference type="Gene3D" id="3.40.50.1820">
    <property type="entry name" value="alpha/beta hydrolase"/>
    <property type="match status" value="1"/>
</dbReference>
<evidence type="ECO:0000259" key="2">
    <source>
        <dbReference type="Pfam" id="PF12697"/>
    </source>
</evidence>
<feature type="compositionally biased region" description="Polar residues" evidence="1">
    <location>
        <begin position="670"/>
        <end position="679"/>
    </location>
</feature>
<feature type="domain" description="AB hydrolase-1" evidence="2">
    <location>
        <begin position="62"/>
        <end position="413"/>
    </location>
</feature>
<comment type="caution">
    <text evidence="3">The sequence shown here is derived from an EMBL/GenBank/DDBJ whole genome shotgun (WGS) entry which is preliminary data.</text>
</comment>
<evidence type="ECO:0000313" key="4">
    <source>
        <dbReference type="Proteomes" id="UP001397290"/>
    </source>
</evidence>
<feature type="region of interest" description="Disordered" evidence="1">
    <location>
        <begin position="604"/>
        <end position="702"/>
    </location>
</feature>
<sequence>MPPKRAQAALNKQKGESLARRTTFYVNNEWEAGSGPDDCTHVRGQMYVECLEPQRITQDWPIVLVHGDYHSSQIWLTKPDGDPGWASYFVGKGFRVYLVDLPGTGKSNNLTKEEIEVAEIRSIKGSQIEREFTAPEVFNHIADPRWSTVQKHNKWPGTGRKDDGNFDRYCASLTSLFFTIEQRQTLAQNALRCLLKTIKKAVLVGEGTGATASWLAADVVPEFVGGVVAIEPPGPPFCDGTVSRNGKRRFDSFTKFNPDRLKYGLSTIPLTYNPPVRAELDLRKEPTELLPSPYAKESAGLHPLDLALFVRQDTGKSMVLQYSPDNIPAGFILIEKLTHGEGTMHVRKLDNLAKMRHVIITGEASSHSEYDGSTMHFMQQAGLTVDCGFLERYRTYGNGHLMFLEENSDEVAAHIMRWIQKRAGKEDKPVVAAETDVIIVPGPTALLSRRAIECDQRHVGSSKRYKSDTAARSKPSLDPAGHFKVIDLTDEFDHDNYYCSNEALHSANDEEYALSSASGMGFRHSAMLPPAPPPQATLPRASARAETQPVANAVEPKARESYPHRSELFIPPAFAIRDLASFAFSSPMPMQSHLQQVALEENGTSGAGRQNSQGLEPDQADFHTPPEYPTRSPVSASPRKRSASQAIYEQQKGSERDEVTYVGESAPTGPFNSLENSYTGYEFDFSPPQAMSRNEDRSTGRSEFTRMPLQQTIPFSYGITPDTASWPQNPYLWPIQGECNPGSFAQAPRSMPNSRPGNKAGTKAQYTGVTDDWFLNSLSNDANIDLSSQNEDHLDQYEFKV</sequence>
<name>A0AAW0RMZ5_9HYPO</name>
<organism evidence="3 4">
    <name type="scientific">Beauveria asiatica</name>
    <dbReference type="NCBI Taxonomy" id="1069075"/>
    <lineage>
        <taxon>Eukaryota</taxon>
        <taxon>Fungi</taxon>
        <taxon>Dikarya</taxon>
        <taxon>Ascomycota</taxon>
        <taxon>Pezizomycotina</taxon>
        <taxon>Sordariomycetes</taxon>
        <taxon>Hypocreomycetidae</taxon>
        <taxon>Hypocreales</taxon>
        <taxon>Cordycipitaceae</taxon>
        <taxon>Beauveria</taxon>
    </lineage>
</organism>
<dbReference type="InterPro" id="IPR000073">
    <property type="entry name" value="AB_hydrolase_1"/>
</dbReference>